<comment type="caution">
    <text evidence="2">The sequence shown here is derived from an EMBL/GenBank/DDBJ whole genome shotgun (WGS) entry which is preliminary data.</text>
</comment>
<evidence type="ECO:0000313" key="2">
    <source>
        <dbReference type="EMBL" id="RXI09190.1"/>
    </source>
</evidence>
<name>A0A498KM04_MALDO</name>
<proteinExistence type="predicted"/>
<dbReference type="AlphaFoldDB" id="A0A498KM04"/>
<feature type="compositionally biased region" description="Pro residues" evidence="1">
    <location>
        <begin position="131"/>
        <end position="146"/>
    </location>
</feature>
<gene>
    <name evidence="2" type="ORF">DVH24_023351</name>
</gene>
<reference evidence="2 3" key="1">
    <citation type="submission" date="2018-10" db="EMBL/GenBank/DDBJ databases">
        <title>A high-quality apple genome assembly.</title>
        <authorList>
            <person name="Hu J."/>
        </authorList>
    </citation>
    <scope>NUCLEOTIDE SEQUENCE [LARGE SCALE GENOMIC DNA]</scope>
    <source>
        <strain evidence="3">cv. HFTH1</strain>
        <tissue evidence="2">Young leaf</tissue>
    </source>
</reference>
<keyword evidence="3" id="KW-1185">Reference proteome</keyword>
<feature type="compositionally biased region" description="Low complexity" evidence="1">
    <location>
        <begin position="175"/>
        <end position="186"/>
    </location>
</feature>
<feature type="region of interest" description="Disordered" evidence="1">
    <location>
        <begin position="131"/>
        <end position="210"/>
    </location>
</feature>
<dbReference type="EMBL" id="RDQH01000327">
    <property type="protein sequence ID" value="RXI09190.1"/>
    <property type="molecule type" value="Genomic_DNA"/>
</dbReference>
<sequence length="210" mass="23283">MLLGPYKVLSDVTSYMCMLVVFITAIEKLKHELVLKLEAKMSGGWANGYRNRGSGRVMVVRGGYGPVPTFKNKKRGGAGLCEFQSGPVPGYRNRGYPFFYPKFYLSLIPIPSRVPTLSLSHSLKLSDLPSTPIPSPTVLPSTPIPSPTVVSPRRIQRDHPCHRQHPREPRPSPLPSILSSSTATPAVVTPSPHHRRDRQRTQAIIPLKFN</sequence>
<evidence type="ECO:0000256" key="1">
    <source>
        <dbReference type="SAM" id="MobiDB-lite"/>
    </source>
</evidence>
<protein>
    <submittedName>
        <fullName evidence="2">Uncharacterized protein</fullName>
    </submittedName>
</protein>
<feature type="compositionally biased region" description="Basic and acidic residues" evidence="1">
    <location>
        <begin position="155"/>
        <end position="170"/>
    </location>
</feature>
<dbReference type="Proteomes" id="UP000290289">
    <property type="component" value="Chromosome 1"/>
</dbReference>
<accession>A0A498KM04</accession>
<organism evidence="2 3">
    <name type="scientific">Malus domestica</name>
    <name type="common">Apple</name>
    <name type="synonym">Pyrus malus</name>
    <dbReference type="NCBI Taxonomy" id="3750"/>
    <lineage>
        <taxon>Eukaryota</taxon>
        <taxon>Viridiplantae</taxon>
        <taxon>Streptophyta</taxon>
        <taxon>Embryophyta</taxon>
        <taxon>Tracheophyta</taxon>
        <taxon>Spermatophyta</taxon>
        <taxon>Magnoliopsida</taxon>
        <taxon>eudicotyledons</taxon>
        <taxon>Gunneridae</taxon>
        <taxon>Pentapetalae</taxon>
        <taxon>rosids</taxon>
        <taxon>fabids</taxon>
        <taxon>Rosales</taxon>
        <taxon>Rosaceae</taxon>
        <taxon>Amygdaloideae</taxon>
        <taxon>Maleae</taxon>
        <taxon>Malus</taxon>
    </lineage>
</organism>
<evidence type="ECO:0000313" key="3">
    <source>
        <dbReference type="Proteomes" id="UP000290289"/>
    </source>
</evidence>